<dbReference type="Gene3D" id="3.30.70.270">
    <property type="match status" value="2"/>
</dbReference>
<gene>
    <name evidence="9" type="ORF">PoB_000058000</name>
</gene>
<dbReference type="InterPro" id="IPR041577">
    <property type="entry name" value="RT_RNaseH_2"/>
</dbReference>
<dbReference type="InterPro" id="IPR000477">
    <property type="entry name" value="RT_dom"/>
</dbReference>
<feature type="domain" description="CCHC-type" evidence="7">
    <location>
        <begin position="32"/>
        <end position="45"/>
    </location>
</feature>
<feature type="region of interest" description="Disordered" evidence="6">
    <location>
        <begin position="1"/>
        <end position="22"/>
    </location>
</feature>
<dbReference type="CDD" id="cd01647">
    <property type="entry name" value="RT_LTR"/>
    <property type="match status" value="1"/>
</dbReference>
<dbReference type="GO" id="GO:0008270">
    <property type="term" value="F:zinc ion binding"/>
    <property type="evidence" value="ECO:0007669"/>
    <property type="project" value="UniProtKB-KW"/>
</dbReference>
<dbReference type="GO" id="GO:0004190">
    <property type="term" value="F:aspartic-type endopeptidase activity"/>
    <property type="evidence" value="ECO:0007669"/>
    <property type="project" value="UniProtKB-KW"/>
</dbReference>
<protein>
    <submittedName>
        <fullName evidence="9">Retroviral-like aspartic protease 1</fullName>
    </submittedName>
</protein>
<dbReference type="InterPro" id="IPR043128">
    <property type="entry name" value="Rev_trsase/Diguanyl_cyclase"/>
</dbReference>
<evidence type="ECO:0000256" key="1">
    <source>
        <dbReference type="ARBA" id="ARBA00022670"/>
    </source>
</evidence>
<dbReference type="Pfam" id="PF17921">
    <property type="entry name" value="Integrase_H2C2"/>
    <property type="match status" value="1"/>
</dbReference>
<dbReference type="PANTHER" id="PTHR37984:SF5">
    <property type="entry name" value="PROTEIN NYNRIN-LIKE"/>
    <property type="match status" value="1"/>
</dbReference>
<dbReference type="Gene3D" id="3.10.10.10">
    <property type="entry name" value="HIV Type 1 Reverse Transcriptase, subunit A, domain 1"/>
    <property type="match status" value="1"/>
</dbReference>
<keyword evidence="4" id="KW-0511">Multifunctional enzyme</keyword>
<dbReference type="InterPro" id="IPR036875">
    <property type="entry name" value="Znf_CCHC_sf"/>
</dbReference>
<dbReference type="InterPro" id="IPR043502">
    <property type="entry name" value="DNA/RNA_pol_sf"/>
</dbReference>
<sequence length="880" mass="98457">MDSVRPLEPEKRFNGGQRAGEAKTSVADQRSCFNCKKTGHIARYCTALDSTTKKAGAGVVVKTTEVNTAKVRKPVESPTMEMTDDLHSELEGGMLKLASGESVPVMTNCAALRDPEKTKSLGLPVLKGQIGGREVDLMRDTGCEDVVQEDPRILALVDAGRTSRRGGKVFSFEKARGIVYRRYEDLGSNVDVKQVVLPKPLREYAMSVAHDSITGAHLGIRRTKDKVLSNFYWPGVDSDVTRSCRSCDVCRRTVKKGIVPRVPLEKAQGWQKHYYDRTAKRRKFSVGENVLVLLPTDSNKLLMQWKGPFEIVATVGINDYRINMGGKEKTFHANLLKGHIARDRDAGQATTDERPPTSSSAIPAANVTVVEDLEGEHFNDSDCEALPELGGWASEESVNDLKYGDGLTLDQRKQLEEVAVTYSSIFSDRPGTASTEEHCIELTSSIPVRQRPYPVPYAMRQTLRDELREMEDLGVIRESTSPYASPVVVVKKKDGTNCVCIDYRRLNKLTIFDPQPMTPPADNFQGMEKDQYFSKIDLSKGYWQMPARKEDIPKTAFVTMDCHYEFLRMPFGMMNSRAKLTRAVEKLLCGMDNVVDYIDDMLIHTETWEAHVKTLSELFRRLQEANFTVRPVKCLLGSRTVDFLGHSLGRGAIGLQDENVEKVRNAPRPKTKREVRAFLGLVGYYKEFVPNFAAVSSLLSDLVRKGQPNIGNWGDSQERAYNSLKVAVTSKPVLQLPDVNKRFVFRTDASDRGLGAALMQENEGTLFPVAYASKKLTDRERKYSATEREALAIKTQTEQKRYIINERRGKMLVLLPTVSTKLLMQRKEVFDVLAATIGANDYLINVIGEEKTFQANLLKSYIASDSVSDKAPMGDVLCQH</sequence>
<dbReference type="FunFam" id="3.30.70.270:FF:000020">
    <property type="entry name" value="Transposon Tf2-6 polyprotein-like Protein"/>
    <property type="match status" value="1"/>
</dbReference>
<dbReference type="PANTHER" id="PTHR37984">
    <property type="entry name" value="PROTEIN CBG26694"/>
    <property type="match status" value="1"/>
</dbReference>
<evidence type="ECO:0000256" key="5">
    <source>
        <dbReference type="PROSITE-ProRule" id="PRU00047"/>
    </source>
</evidence>
<evidence type="ECO:0000256" key="2">
    <source>
        <dbReference type="ARBA" id="ARBA00022750"/>
    </source>
</evidence>
<comment type="caution">
    <text evidence="9">The sequence shown here is derived from an EMBL/GenBank/DDBJ whole genome shotgun (WGS) entry which is preliminary data.</text>
</comment>
<feature type="compositionally biased region" description="Basic and acidic residues" evidence="6">
    <location>
        <begin position="1"/>
        <end position="13"/>
    </location>
</feature>
<keyword evidence="2" id="KW-0378">Hydrolase</keyword>
<keyword evidence="10" id="KW-1185">Reference proteome</keyword>
<evidence type="ECO:0000256" key="4">
    <source>
        <dbReference type="ARBA" id="ARBA00023268"/>
    </source>
</evidence>
<keyword evidence="2" id="KW-0064">Aspartyl protease</keyword>
<dbReference type="SMART" id="SM00343">
    <property type="entry name" value="ZnF_C2HC"/>
    <property type="match status" value="1"/>
</dbReference>
<dbReference type="Gene3D" id="1.10.340.70">
    <property type="match status" value="1"/>
</dbReference>
<keyword evidence="5" id="KW-0862">Zinc</keyword>
<keyword evidence="5" id="KW-0479">Metal-binding</keyword>
<dbReference type="InterPro" id="IPR001878">
    <property type="entry name" value="Znf_CCHC"/>
</dbReference>
<dbReference type="Pfam" id="PF17919">
    <property type="entry name" value="RT_RNaseH_2"/>
    <property type="match status" value="1"/>
</dbReference>
<accession>A0AAV3XST9</accession>
<evidence type="ECO:0000313" key="9">
    <source>
        <dbReference type="EMBL" id="GFN74074.1"/>
    </source>
</evidence>
<dbReference type="GO" id="GO:0003677">
    <property type="term" value="F:DNA binding"/>
    <property type="evidence" value="ECO:0007669"/>
    <property type="project" value="UniProtKB-KW"/>
</dbReference>
<evidence type="ECO:0000259" key="8">
    <source>
        <dbReference type="PROSITE" id="PS50878"/>
    </source>
</evidence>
<dbReference type="AlphaFoldDB" id="A0AAV3XST9"/>
<evidence type="ECO:0000259" key="7">
    <source>
        <dbReference type="PROSITE" id="PS50158"/>
    </source>
</evidence>
<dbReference type="EMBL" id="BLXT01000055">
    <property type="protein sequence ID" value="GFN74074.1"/>
    <property type="molecule type" value="Genomic_DNA"/>
</dbReference>
<reference evidence="9 10" key="1">
    <citation type="journal article" date="2021" name="Elife">
        <title>Chloroplast acquisition without the gene transfer in kleptoplastic sea slugs, Plakobranchus ocellatus.</title>
        <authorList>
            <person name="Maeda T."/>
            <person name="Takahashi S."/>
            <person name="Yoshida T."/>
            <person name="Shimamura S."/>
            <person name="Takaki Y."/>
            <person name="Nagai Y."/>
            <person name="Toyoda A."/>
            <person name="Suzuki Y."/>
            <person name="Arimoto A."/>
            <person name="Ishii H."/>
            <person name="Satoh N."/>
            <person name="Nishiyama T."/>
            <person name="Hasebe M."/>
            <person name="Maruyama T."/>
            <person name="Minagawa J."/>
            <person name="Obokata J."/>
            <person name="Shigenobu S."/>
        </authorList>
    </citation>
    <scope>NUCLEOTIDE SEQUENCE [LARGE SCALE GENOMIC DNA]</scope>
</reference>
<dbReference type="GO" id="GO:0006508">
    <property type="term" value="P:proteolysis"/>
    <property type="evidence" value="ECO:0007669"/>
    <property type="project" value="UniProtKB-KW"/>
</dbReference>
<dbReference type="SUPFAM" id="SSF56672">
    <property type="entry name" value="DNA/RNA polymerases"/>
    <property type="match status" value="1"/>
</dbReference>
<dbReference type="Pfam" id="PF00098">
    <property type="entry name" value="zf-CCHC"/>
    <property type="match status" value="1"/>
</dbReference>
<keyword evidence="5" id="KW-0863">Zinc-finger</keyword>
<dbReference type="Pfam" id="PF00078">
    <property type="entry name" value="RVT_1"/>
    <property type="match status" value="1"/>
</dbReference>
<evidence type="ECO:0000256" key="3">
    <source>
        <dbReference type="ARBA" id="ARBA00023125"/>
    </source>
</evidence>
<dbReference type="FunFam" id="1.10.340.70:FF:000001">
    <property type="entry name" value="Retrovirus-related Pol polyprotein from transposon gypsy-like Protein"/>
    <property type="match status" value="1"/>
</dbReference>
<evidence type="ECO:0000313" key="10">
    <source>
        <dbReference type="Proteomes" id="UP000735302"/>
    </source>
</evidence>
<dbReference type="InterPro" id="IPR041588">
    <property type="entry name" value="Integrase_H2C2"/>
</dbReference>
<feature type="domain" description="Reverse transcriptase" evidence="8">
    <location>
        <begin position="471"/>
        <end position="648"/>
    </location>
</feature>
<keyword evidence="3" id="KW-0238">DNA-binding</keyword>
<keyword evidence="1 9" id="KW-0645">Protease</keyword>
<proteinExistence type="predicted"/>
<organism evidence="9 10">
    <name type="scientific">Plakobranchus ocellatus</name>
    <dbReference type="NCBI Taxonomy" id="259542"/>
    <lineage>
        <taxon>Eukaryota</taxon>
        <taxon>Metazoa</taxon>
        <taxon>Spiralia</taxon>
        <taxon>Lophotrochozoa</taxon>
        <taxon>Mollusca</taxon>
        <taxon>Gastropoda</taxon>
        <taxon>Heterobranchia</taxon>
        <taxon>Euthyneura</taxon>
        <taxon>Panpulmonata</taxon>
        <taxon>Sacoglossa</taxon>
        <taxon>Placobranchoidea</taxon>
        <taxon>Plakobranchidae</taxon>
        <taxon>Plakobranchus</taxon>
    </lineage>
</organism>
<dbReference type="SUPFAM" id="SSF57756">
    <property type="entry name" value="Retrovirus zinc finger-like domains"/>
    <property type="match status" value="1"/>
</dbReference>
<dbReference type="InterPro" id="IPR050951">
    <property type="entry name" value="Retrovirus_Pol_polyprotein"/>
</dbReference>
<dbReference type="PROSITE" id="PS50158">
    <property type="entry name" value="ZF_CCHC"/>
    <property type="match status" value="1"/>
</dbReference>
<dbReference type="Proteomes" id="UP000735302">
    <property type="component" value="Unassembled WGS sequence"/>
</dbReference>
<dbReference type="PROSITE" id="PS50878">
    <property type="entry name" value="RT_POL"/>
    <property type="match status" value="1"/>
</dbReference>
<evidence type="ECO:0000256" key="6">
    <source>
        <dbReference type="SAM" id="MobiDB-lite"/>
    </source>
</evidence>
<name>A0AAV3XST9_9GAST</name>
<dbReference type="Gene3D" id="4.10.60.10">
    <property type="entry name" value="Zinc finger, CCHC-type"/>
    <property type="match status" value="1"/>
</dbReference>